<evidence type="ECO:0000256" key="9">
    <source>
        <dbReference type="SAM" id="Coils"/>
    </source>
</evidence>
<evidence type="ECO:0000256" key="8">
    <source>
        <dbReference type="ARBA" id="ARBA00031737"/>
    </source>
</evidence>
<keyword evidence="6 9" id="KW-0175">Coiled coil</keyword>
<dbReference type="InterPro" id="IPR007793">
    <property type="entry name" value="DivIVA_fam"/>
</dbReference>
<evidence type="ECO:0000256" key="5">
    <source>
        <dbReference type="ARBA" id="ARBA00022618"/>
    </source>
</evidence>
<evidence type="ECO:0000256" key="6">
    <source>
        <dbReference type="ARBA" id="ARBA00023054"/>
    </source>
</evidence>
<dbReference type="NCBIfam" id="TIGR03544">
    <property type="entry name" value="DivI1A_domain"/>
    <property type="match status" value="1"/>
</dbReference>
<dbReference type="RefSeq" id="WP_131279746.1">
    <property type="nucleotide sequence ID" value="NZ_JBHSLR010000009.1"/>
</dbReference>
<comment type="caution">
    <text evidence="10">The sequence shown here is derived from an EMBL/GenBank/DDBJ whole genome shotgun (WGS) entry which is preliminary data.</text>
</comment>
<evidence type="ECO:0000256" key="1">
    <source>
        <dbReference type="ARBA" id="ARBA00004496"/>
    </source>
</evidence>
<accession>A0A4Q9V2I1</accession>
<keyword evidence="11" id="KW-1185">Reference proteome</keyword>
<dbReference type="Pfam" id="PF05103">
    <property type="entry name" value="DivIVA"/>
    <property type="match status" value="1"/>
</dbReference>
<dbReference type="OrthoDB" id="9815492at2"/>
<sequence>MAMLTENDVVNMRFKAPKSVEDGYDQDEVDFFLDEVAETIAQLTKEKAELEAQLKSAQARVTELENAAGVATPQQVESQPTQADSTASFAQPVTDEAASATGVLSLAQRLHDEYVANGKAESERIITEAEAERTRIIADAEDNYNRTLTKLEEERSLLERKISELREFERDYRTRLKSYLESLLSNVESNGQGQTGQI</sequence>
<organism evidence="10 11">
    <name type="scientific">Arcanobacterium bovis</name>
    <dbReference type="NCBI Taxonomy" id="2529275"/>
    <lineage>
        <taxon>Bacteria</taxon>
        <taxon>Bacillati</taxon>
        <taxon>Actinomycetota</taxon>
        <taxon>Actinomycetes</taxon>
        <taxon>Actinomycetales</taxon>
        <taxon>Actinomycetaceae</taxon>
        <taxon>Arcanobacterium</taxon>
    </lineage>
</organism>
<evidence type="ECO:0000313" key="11">
    <source>
        <dbReference type="Proteomes" id="UP000293036"/>
    </source>
</evidence>
<feature type="coiled-coil region" evidence="9">
    <location>
        <begin position="137"/>
        <end position="171"/>
    </location>
</feature>
<dbReference type="InterPro" id="IPR019933">
    <property type="entry name" value="DivIVA_domain"/>
</dbReference>
<dbReference type="PANTHER" id="PTHR35794">
    <property type="entry name" value="CELL DIVISION PROTEIN DIVIVA"/>
    <property type="match status" value="1"/>
</dbReference>
<dbReference type="Gene3D" id="6.10.250.660">
    <property type="match status" value="1"/>
</dbReference>
<keyword evidence="7" id="KW-0131">Cell cycle</keyword>
<evidence type="ECO:0000256" key="3">
    <source>
        <dbReference type="ARBA" id="ARBA00018787"/>
    </source>
</evidence>
<reference evidence="10 11" key="1">
    <citation type="submission" date="2019-02" db="EMBL/GenBank/DDBJ databases">
        <title>Arcanobacterium bovis sp. nov., isolated from the milk of a cow with mastitis.</title>
        <authorList>
            <person name="Sammra O."/>
            <person name="Foster G."/>
            <person name="Hassan A."/>
            <person name="Alssahen M."/>
            <person name="Laemmler C."/>
            <person name="Borowiak M."/>
            <person name="Malorny B."/>
            <person name="Abdulmawjood A."/>
        </authorList>
    </citation>
    <scope>NUCLEOTIDE SEQUENCE [LARGE SCALE GENOMIC DNA]</scope>
    <source>
        <strain evidence="10 11">C605018/01/1</strain>
    </source>
</reference>
<comment type="subcellular location">
    <subcellularLocation>
        <location evidence="1">Cytoplasm</location>
    </subcellularLocation>
</comment>
<gene>
    <name evidence="10" type="ORF">EZJ44_02340</name>
</gene>
<keyword evidence="5" id="KW-0132">Cell division</keyword>
<proteinExistence type="inferred from homology"/>
<feature type="coiled-coil region" evidence="9">
    <location>
        <begin position="33"/>
        <end position="67"/>
    </location>
</feature>
<evidence type="ECO:0000256" key="4">
    <source>
        <dbReference type="ARBA" id="ARBA00022490"/>
    </source>
</evidence>
<evidence type="ECO:0000313" key="10">
    <source>
        <dbReference type="EMBL" id="TBW22767.1"/>
    </source>
</evidence>
<evidence type="ECO:0000256" key="7">
    <source>
        <dbReference type="ARBA" id="ARBA00023306"/>
    </source>
</evidence>
<comment type="similarity">
    <text evidence="2">Belongs to the DivIVA family.</text>
</comment>
<keyword evidence="4" id="KW-0963">Cytoplasm</keyword>
<dbReference type="PANTHER" id="PTHR35794:SF2">
    <property type="entry name" value="CELL DIVISION PROTEIN DIVIVA"/>
    <property type="match status" value="1"/>
</dbReference>
<evidence type="ECO:0000256" key="2">
    <source>
        <dbReference type="ARBA" id="ARBA00009008"/>
    </source>
</evidence>
<dbReference type="AlphaFoldDB" id="A0A4Q9V2I1"/>
<name>A0A4Q9V2I1_9ACTO</name>
<dbReference type="EMBL" id="SJDT01000002">
    <property type="protein sequence ID" value="TBW22767.1"/>
    <property type="molecule type" value="Genomic_DNA"/>
</dbReference>
<dbReference type="GO" id="GO:0051301">
    <property type="term" value="P:cell division"/>
    <property type="evidence" value="ECO:0007669"/>
    <property type="project" value="UniProtKB-KW"/>
</dbReference>
<protein>
    <recommendedName>
        <fullName evidence="3">Cell wall synthesis protein Wag31</fullName>
    </recommendedName>
    <alternativeName>
        <fullName evidence="8">Antigen 84</fullName>
    </alternativeName>
</protein>
<dbReference type="Proteomes" id="UP000293036">
    <property type="component" value="Unassembled WGS sequence"/>
</dbReference>
<dbReference type="GO" id="GO:0005737">
    <property type="term" value="C:cytoplasm"/>
    <property type="evidence" value="ECO:0007669"/>
    <property type="project" value="UniProtKB-SubCell"/>
</dbReference>